<feature type="region of interest" description="Disordered" evidence="1">
    <location>
        <begin position="245"/>
        <end position="282"/>
    </location>
</feature>
<dbReference type="PANTHER" id="PTHR11439:SF495">
    <property type="entry name" value="REVERSE TRANSCRIPTASE, RNA-DEPENDENT DNA POLYMERASE-RELATED"/>
    <property type="match status" value="1"/>
</dbReference>
<gene>
    <name evidence="2" type="ORF">Tci_014636</name>
</gene>
<feature type="region of interest" description="Disordered" evidence="1">
    <location>
        <begin position="475"/>
        <end position="497"/>
    </location>
</feature>
<organism evidence="2">
    <name type="scientific">Tanacetum cinerariifolium</name>
    <name type="common">Dalmatian daisy</name>
    <name type="synonym">Chrysanthemum cinerariifolium</name>
    <dbReference type="NCBI Taxonomy" id="118510"/>
    <lineage>
        <taxon>Eukaryota</taxon>
        <taxon>Viridiplantae</taxon>
        <taxon>Streptophyta</taxon>
        <taxon>Embryophyta</taxon>
        <taxon>Tracheophyta</taxon>
        <taxon>Spermatophyta</taxon>
        <taxon>Magnoliopsida</taxon>
        <taxon>eudicotyledons</taxon>
        <taxon>Gunneridae</taxon>
        <taxon>Pentapetalae</taxon>
        <taxon>asterids</taxon>
        <taxon>campanulids</taxon>
        <taxon>Asterales</taxon>
        <taxon>Asteraceae</taxon>
        <taxon>Asteroideae</taxon>
        <taxon>Anthemideae</taxon>
        <taxon>Anthemidinae</taxon>
        <taxon>Tanacetum</taxon>
    </lineage>
</organism>
<accession>A0A6L2JZV9</accession>
<comment type="caution">
    <text evidence="2">The sequence shown here is derived from an EMBL/GenBank/DDBJ whole genome shotgun (WGS) entry which is preliminary data.</text>
</comment>
<feature type="compositionally biased region" description="Basic and acidic residues" evidence="1">
    <location>
        <begin position="138"/>
        <end position="148"/>
    </location>
</feature>
<evidence type="ECO:0000256" key="1">
    <source>
        <dbReference type="SAM" id="MobiDB-lite"/>
    </source>
</evidence>
<name>A0A6L2JZV9_TANCI</name>
<dbReference type="EMBL" id="BKCJ010001599">
    <property type="protein sequence ID" value="GEU42658.1"/>
    <property type="molecule type" value="Genomic_DNA"/>
</dbReference>
<proteinExistence type="predicted"/>
<sequence>MKMKKISAHIDYALWEVILNGNSVIQMTKDEAGVSIEDANQKFLSSPQLDNKDLKQIDQDDLEEMNLKWKVAMISMRVKRFYKKIKRKLEFNKKELVSLDKTKVECFNCHRRGHFFRDYKTTRNSRNRSRDVGNASYKGRDNDKRPAKEEDENALVVQEGLGYDSQFNEKEVLVVKKEEVTKTVFNNHSSDEENSLANDRFKKGEGYHAVPSPLTGNYIPPKFDLSFAGLDDSIYKFKISETVTSLTKDEKDDPETSTACVEKPKEDRSSAPLIQDWDTDSDNDSVFRPTYIPAKVDFVKAGESVKPIKSVKYVKPVKSVEQIKKSKNFNSSSIVDRKDSNGKMTQKLGLGFRFTKKACFVYGSMSHLIKDYTFHEDRMAKKSVLPNNVGKETVFTRFGRIPVSAAKPKVTASTAKPVNTVGPNQRNQTVKNAGLQDTNRNACTHNDVGVGKEVYDQHYTVLPLWSSISSTFKGLDDKAPDDKPKDDTGSKTVDEPVNKEDESYIDELNRLMSQEKEVYADDIIFGSTKKSLCDEFEALMHKRFQMSFIVELTFFLKLQVKQSEEGIFVSHDKFQVTPKLSYIHVVKRIFRYLKGQPKLGLWYLRDSPFDLEAYSDSDYNGANLDRKFTTEGCQFLGRRLILWQWKKQTIVTTSTTKAEYVATTNYYGKEEGLGSGLRRQKTMGGAMAYIRSEGALIQSIDPPLSTCYTVGSGEDRMEHDIELTDNIPQTPHDSPLLGGHTPGSDEGSMTLKELMDLCTTLLQKRHILGRRKVSKQEMNKLKSQQMFQDIDDVLDEDFDTKMIVEDKGNGEKGGCTTKTVSTTRPDIIAARSITTLQPLPTIDPKDKSKGILQESKPVKKSKKMDQDQIERDAKVVPDDDKAIDYENLDVKSPIVDFESQVLGTNEAGDVHVYNLTRLDGSYKHFSTFSRMLEVLDRQDVLDLYKIIIERFLANDQEGYDLILWGDLKKLVESSEDDEI</sequence>
<dbReference type="PANTHER" id="PTHR11439">
    <property type="entry name" value="GAG-POL-RELATED RETROTRANSPOSON"/>
    <property type="match status" value="1"/>
</dbReference>
<evidence type="ECO:0000313" key="2">
    <source>
        <dbReference type="EMBL" id="GEU42658.1"/>
    </source>
</evidence>
<feature type="region of interest" description="Disordered" evidence="1">
    <location>
        <begin position="123"/>
        <end position="152"/>
    </location>
</feature>
<dbReference type="AlphaFoldDB" id="A0A6L2JZV9"/>
<feature type="region of interest" description="Disordered" evidence="1">
    <location>
        <begin position="838"/>
        <end position="868"/>
    </location>
</feature>
<reference evidence="2" key="1">
    <citation type="journal article" date="2019" name="Sci. Rep.">
        <title>Draft genome of Tanacetum cinerariifolium, the natural source of mosquito coil.</title>
        <authorList>
            <person name="Yamashiro T."/>
            <person name="Shiraishi A."/>
            <person name="Satake H."/>
            <person name="Nakayama K."/>
        </authorList>
    </citation>
    <scope>NUCLEOTIDE SEQUENCE</scope>
</reference>
<protein>
    <submittedName>
        <fullName evidence="2">Putative ribonuclease H-like domain-containing protein</fullName>
    </submittedName>
</protein>